<keyword evidence="2" id="KW-0812">Transmembrane</keyword>
<dbReference type="EnsemblMetazoa" id="G3511.2">
    <property type="protein sequence ID" value="G3511.2:cds"/>
    <property type="gene ID" value="G3511"/>
</dbReference>
<keyword evidence="5" id="KW-1185">Reference proteome</keyword>
<dbReference type="AlphaFoldDB" id="A0A8W8MUD7"/>
<evidence type="ECO:0000256" key="1">
    <source>
        <dbReference type="SAM" id="MobiDB-lite"/>
    </source>
</evidence>
<feature type="region of interest" description="Disordered" evidence="1">
    <location>
        <begin position="865"/>
        <end position="887"/>
    </location>
</feature>
<accession>A0A8W8MUD7</accession>
<organism evidence="4 5">
    <name type="scientific">Magallana gigas</name>
    <name type="common">Pacific oyster</name>
    <name type="synonym">Crassostrea gigas</name>
    <dbReference type="NCBI Taxonomy" id="29159"/>
    <lineage>
        <taxon>Eukaryota</taxon>
        <taxon>Metazoa</taxon>
        <taxon>Spiralia</taxon>
        <taxon>Lophotrochozoa</taxon>
        <taxon>Mollusca</taxon>
        <taxon>Bivalvia</taxon>
        <taxon>Autobranchia</taxon>
        <taxon>Pteriomorphia</taxon>
        <taxon>Ostreida</taxon>
        <taxon>Ostreoidea</taxon>
        <taxon>Ostreidae</taxon>
        <taxon>Magallana</taxon>
    </lineage>
</organism>
<feature type="signal peptide" evidence="3">
    <location>
        <begin position="1"/>
        <end position="24"/>
    </location>
</feature>
<feature type="chain" id="PRO_5036492268" description="C-type lectin domain-containing protein" evidence="3">
    <location>
        <begin position="25"/>
        <end position="887"/>
    </location>
</feature>
<keyword evidence="2" id="KW-1133">Transmembrane helix</keyword>
<evidence type="ECO:0000313" key="5">
    <source>
        <dbReference type="Proteomes" id="UP000005408"/>
    </source>
</evidence>
<dbReference type="SUPFAM" id="SSF56436">
    <property type="entry name" value="C-type lectin-like"/>
    <property type="match status" value="1"/>
</dbReference>
<reference evidence="4" key="1">
    <citation type="submission" date="2022-08" db="UniProtKB">
        <authorList>
            <consortium name="EnsemblMetazoa"/>
        </authorList>
    </citation>
    <scope>IDENTIFICATION</scope>
    <source>
        <strain evidence="4">05x7-T-G4-1.051#20</strain>
    </source>
</reference>
<feature type="transmembrane region" description="Helical" evidence="2">
    <location>
        <begin position="717"/>
        <end position="740"/>
    </location>
</feature>
<evidence type="ECO:0000313" key="4">
    <source>
        <dbReference type="EnsemblMetazoa" id="G3511.2:cds"/>
    </source>
</evidence>
<feature type="region of interest" description="Disordered" evidence="1">
    <location>
        <begin position="658"/>
        <end position="681"/>
    </location>
</feature>
<name>A0A8W8MUD7_MAGGI</name>
<feature type="compositionally biased region" description="Polar residues" evidence="1">
    <location>
        <begin position="865"/>
        <end position="879"/>
    </location>
</feature>
<evidence type="ECO:0000256" key="2">
    <source>
        <dbReference type="SAM" id="Phobius"/>
    </source>
</evidence>
<dbReference type="InterPro" id="IPR016187">
    <property type="entry name" value="CTDL_fold"/>
</dbReference>
<proteinExistence type="predicted"/>
<dbReference type="Gene3D" id="3.10.100.10">
    <property type="entry name" value="Mannose-Binding Protein A, subunit A"/>
    <property type="match status" value="1"/>
</dbReference>
<evidence type="ECO:0000256" key="3">
    <source>
        <dbReference type="SAM" id="SignalP"/>
    </source>
</evidence>
<protein>
    <recommendedName>
        <fullName evidence="6">C-type lectin domain-containing protein</fullName>
    </recommendedName>
</protein>
<feature type="compositionally biased region" description="Low complexity" evidence="1">
    <location>
        <begin position="659"/>
        <end position="670"/>
    </location>
</feature>
<feature type="compositionally biased region" description="Polar residues" evidence="1">
    <location>
        <begin position="778"/>
        <end position="794"/>
    </location>
</feature>
<feature type="region of interest" description="Disordered" evidence="1">
    <location>
        <begin position="773"/>
        <end position="804"/>
    </location>
</feature>
<sequence>MGAVRLVGCSTLLLFILYPQRHHSYTYIKHDLYIEQTEKRWNDASQSCILVGSDRASSYDVIVQDIPVFQPTNRYMYLHWIGATATFTPWFKFLGCYIYWPNSSIREQTLTSHSTVIGPVADCYIQCKSHFGVNETHCYCLSNLEQGRLINKTCRVIAPANFRNDVVGTKTLESVFHVYQIAIYEIQNSAFDIAAETLDECLMGNFTHLFMHPCDAADSSNKKWTDAVIDGLPLKDGGQLQWTRYVRRRIIRWTRGNVLGSNTPACVSVRKQANEQEYEIVLRPCNDTLPSICQKRDAQKGHQMMTSLPPTSPLMPSDRPELICQFIYSPLAIQIFGIRLKNNDNEKTGIVIHMGAVRLVGCSTLLLFILYPQNHHTYTYNNHDLYINQTRKSWEKASQSCVLVGSERASSYDVIVQNIPVLQLSRNTYRHGELYWIGATATFTPWLKLLGCYVYKPISTIRTYRYRYSVIGPVADCYLQCKSHFGVNESHCHCLPKAEQGQLNNKSCRLNASGQSDIVGTNVTTGYNGELYQIAIYRLTNDTLNINADTLDECLLNSTTYISTHPCDAIDSSNRKWTNAIINGLSFNDGNQSQWTRYIRRRIIWWNRGHVLDLNTSACVSVKQLSNQQENEMVLRQCDAKLPYICLKGNDRHTHKMMTSSLETSPTLPSKRPENTKSSIGAQHTHQLMTTSLPTSLILPQERPGNTRTSNGETGSISVIVGVVVGGAVLVLIIVAIVIIKLRRMCRRANSKPQPVSPPTENVVYSKLAAKYDERSSNHSPQNNESIATSSTIVKPTDSAEESGDMLLTTNDDVYNHTWDKPVKERQPDHVYSTTCSGSEYDYSHVPGINSDVYNHTWDKPITEQQTDHVYSTTGSGNDASLYDHTE</sequence>
<keyword evidence="3" id="KW-0732">Signal</keyword>
<evidence type="ECO:0008006" key="6">
    <source>
        <dbReference type="Google" id="ProtNLM"/>
    </source>
</evidence>
<dbReference type="Proteomes" id="UP000005408">
    <property type="component" value="Unassembled WGS sequence"/>
</dbReference>
<keyword evidence="2" id="KW-0472">Membrane</keyword>
<dbReference type="InterPro" id="IPR016186">
    <property type="entry name" value="C-type_lectin-like/link_sf"/>
</dbReference>